<sequence length="127" mass="12847">MGREVRPLPVLMAVPGSVAMVVPGAGALMVPMALPVRWMVLRVVMVVPVVMVVWVGCRPMGLGRCRVMGAMVVPVVPGVQELSGAVGVAGGAGSGVLLGRWGPLMVVLVAGVLMVVSVSAVVMVVPG</sequence>
<evidence type="ECO:0000313" key="2">
    <source>
        <dbReference type="EMBL" id="BBZ24576.1"/>
    </source>
</evidence>
<dbReference type="EMBL" id="AP022609">
    <property type="protein sequence ID" value="BBZ24576.1"/>
    <property type="molecule type" value="Genomic_DNA"/>
</dbReference>
<dbReference type="AlphaFoldDB" id="A0A7I7X4J2"/>
<keyword evidence="1" id="KW-0472">Membrane</keyword>
<keyword evidence="1" id="KW-0812">Transmembrane</keyword>
<organism evidence="2 3">
    <name type="scientific">Mycolicibacter hiberniae</name>
    <dbReference type="NCBI Taxonomy" id="29314"/>
    <lineage>
        <taxon>Bacteria</taxon>
        <taxon>Bacillati</taxon>
        <taxon>Actinomycetota</taxon>
        <taxon>Actinomycetes</taxon>
        <taxon>Mycobacteriales</taxon>
        <taxon>Mycobacteriaceae</taxon>
        <taxon>Mycolicibacter</taxon>
    </lineage>
</organism>
<accession>A0A7I7X4J2</accession>
<protein>
    <submittedName>
        <fullName evidence="2">Uncharacterized protein</fullName>
    </submittedName>
</protein>
<feature type="transmembrane region" description="Helical" evidence="1">
    <location>
        <begin position="39"/>
        <end position="57"/>
    </location>
</feature>
<evidence type="ECO:0000256" key="1">
    <source>
        <dbReference type="SAM" id="Phobius"/>
    </source>
</evidence>
<dbReference type="KEGG" id="mhib:MHIB_29940"/>
<proteinExistence type="predicted"/>
<reference evidence="2 3" key="1">
    <citation type="journal article" date="2019" name="Emerg. Microbes Infect.">
        <title>Comprehensive subspecies identification of 175 nontuberculous mycobacteria species based on 7547 genomic profiles.</title>
        <authorList>
            <person name="Matsumoto Y."/>
            <person name="Kinjo T."/>
            <person name="Motooka D."/>
            <person name="Nabeya D."/>
            <person name="Jung N."/>
            <person name="Uechi K."/>
            <person name="Horii T."/>
            <person name="Iida T."/>
            <person name="Fujita J."/>
            <person name="Nakamura S."/>
        </authorList>
    </citation>
    <scope>NUCLEOTIDE SEQUENCE [LARGE SCALE GENOMIC DNA]</scope>
    <source>
        <strain evidence="2 3">JCM 13571</strain>
    </source>
</reference>
<feature type="transmembrane region" description="Helical" evidence="1">
    <location>
        <begin position="12"/>
        <end position="33"/>
    </location>
</feature>
<keyword evidence="1" id="KW-1133">Transmembrane helix</keyword>
<name>A0A7I7X4J2_9MYCO</name>
<feature type="transmembrane region" description="Helical" evidence="1">
    <location>
        <begin position="69"/>
        <end position="92"/>
    </location>
</feature>
<keyword evidence="3" id="KW-1185">Reference proteome</keyword>
<dbReference type="RefSeq" id="WP_163787176.1">
    <property type="nucleotide sequence ID" value="NZ_AP022609.1"/>
</dbReference>
<feature type="transmembrane region" description="Helical" evidence="1">
    <location>
        <begin position="104"/>
        <end position="125"/>
    </location>
</feature>
<gene>
    <name evidence="2" type="ORF">MHIB_29940</name>
</gene>
<dbReference type="Proteomes" id="UP000467260">
    <property type="component" value="Chromosome"/>
</dbReference>
<evidence type="ECO:0000313" key="3">
    <source>
        <dbReference type="Proteomes" id="UP000467260"/>
    </source>
</evidence>